<dbReference type="EMBL" id="JBHSGB010000001">
    <property type="protein sequence ID" value="MFC4653533.1"/>
    <property type="molecule type" value="Genomic_DNA"/>
</dbReference>
<sequence>MLFESLLLPSGVQLQNRLVKAAMEENMAGSGQNPSDDLIQLYQGWAQGGTGLLISGNVMVSRTALTGPGGVVLDVYSDMARFKRWAQSVQTGTGQPLGSKLILQLNHPGRQLPSNLGQPALAPSAIALDLGKFSKMFVQPRAMTLDDIEQVKTQFLTSARLAQQAGFSGVQIHAAHGYLLSQFLSPLVNQRTDAYGGSLENRARLLLDIARTLRSELPQGFIVSVKLNSADFQRGGFSAEDAKQVLHWLNPLGLDFVELSGGSYEAPAMQGDSRDGRTLAREAYFLEFAQELQQAAQMPLMVTGGIRRREVAEQVLQSGVSLVGIATALALQPDLPKRWQAGEPLAPELPPLAFKQKPLKALAAMAYTRLMLRRVGKPLPFWSPLRWPVLMLLADQLRLKKLAKRYRREMADQGASCCN</sequence>
<evidence type="ECO:0000256" key="2">
    <source>
        <dbReference type="ARBA" id="ARBA00023002"/>
    </source>
</evidence>
<keyword evidence="2" id="KW-0560">Oxidoreductase</keyword>
<keyword evidence="5" id="KW-1185">Reference proteome</keyword>
<dbReference type="SUPFAM" id="SSF51395">
    <property type="entry name" value="FMN-linked oxidoreductases"/>
    <property type="match status" value="1"/>
</dbReference>
<dbReference type="Proteomes" id="UP001595962">
    <property type="component" value="Unassembled WGS sequence"/>
</dbReference>
<dbReference type="Gene3D" id="3.20.20.70">
    <property type="entry name" value="Aldolase class I"/>
    <property type="match status" value="1"/>
</dbReference>
<feature type="domain" description="NADH:flavin oxidoreductase/NADH oxidase N-terminal" evidence="3">
    <location>
        <begin position="2"/>
        <end position="344"/>
    </location>
</feature>
<keyword evidence="1" id="KW-0285">Flavoprotein</keyword>
<dbReference type="InterPro" id="IPR001155">
    <property type="entry name" value="OxRdtase_FMN_N"/>
</dbReference>
<comment type="caution">
    <text evidence="4">The sequence shown here is derived from an EMBL/GenBank/DDBJ whole genome shotgun (WGS) entry which is preliminary data.</text>
</comment>
<dbReference type="InterPro" id="IPR051799">
    <property type="entry name" value="NADH_flavin_oxidoreductase"/>
</dbReference>
<organism evidence="4 5">
    <name type="scientific">Rheinheimera marina</name>
    <dbReference type="NCBI Taxonomy" id="1774958"/>
    <lineage>
        <taxon>Bacteria</taxon>
        <taxon>Pseudomonadati</taxon>
        <taxon>Pseudomonadota</taxon>
        <taxon>Gammaproteobacteria</taxon>
        <taxon>Chromatiales</taxon>
        <taxon>Chromatiaceae</taxon>
        <taxon>Rheinheimera</taxon>
    </lineage>
</organism>
<evidence type="ECO:0000313" key="5">
    <source>
        <dbReference type="Proteomes" id="UP001595962"/>
    </source>
</evidence>
<dbReference type="RefSeq" id="WP_377330901.1">
    <property type="nucleotide sequence ID" value="NZ_JBHSGB010000001.1"/>
</dbReference>
<evidence type="ECO:0000259" key="3">
    <source>
        <dbReference type="Pfam" id="PF00724"/>
    </source>
</evidence>
<proteinExistence type="predicted"/>
<reference evidence="5" key="1">
    <citation type="journal article" date="2019" name="Int. J. Syst. Evol. Microbiol.">
        <title>The Global Catalogue of Microorganisms (GCM) 10K type strain sequencing project: providing services to taxonomists for standard genome sequencing and annotation.</title>
        <authorList>
            <consortium name="The Broad Institute Genomics Platform"/>
            <consortium name="The Broad Institute Genome Sequencing Center for Infectious Disease"/>
            <person name="Wu L."/>
            <person name="Ma J."/>
        </authorList>
    </citation>
    <scope>NUCLEOTIDE SEQUENCE [LARGE SCALE GENOMIC DNA]</scope>
    <source>
        <strain evidence="5">DT28</strain>
    </source>
</reference>
<dbReference type="PANTHER" id="PTHR43656">
    <property type="entry name" value="BINDING OXIDOREDUCTASE, PUTATIVE (AFU_ORTHOLOGUE AFUA_2G08260)-RELATED"/>
    <property type="match status" value="1"/>
</dbReference>
<evidence type="ECO:0000313" key="4">
    <source>
        <dbReference type="EMBL" id="MFC4653533.1"/>
    </source>
</evidence>
<protein>
    <submittedName>
        <fullName evidence="4">NADH:flavin oxidoreductase/NADH oxidase family protein</fullName>
    </submittedName>
</protein>
<gene>
    <name evidence="4" type="ORF">ACFO3I_00710</name>
</gene>
<accession>A0ABV9JFN9</accession>
<dbReference type="PANTHER" id="PTHR43656:SF2">
    <property type="entry name" value="BINDING OXIDOREDUCTASE, PUTATIVE (AFU_ORTHOLOGUE AFUA_2G08260)-RELATED"/>
    <property type="match status" value="1"/>
</dbReference>
<dbReference type="Pfam" id="PF00724">
    <property type="entry name" value="Oxidored_FMN"/>
    <property type="match status" value="1"/>
</dbReference>
<dbReference type="InterPro" id="IPR013785">
    <property type="entry name" value="Aldolase_TIM"/>
</dbReference>
<dbReference type="CDD" id="cd04733">
    <property type="entry name" value="OYE_like_2_FMN"/>
    <property type="match status" value="1"/>
</dbReference>
<evidence type="ECO:0000256" key="1">
    <source>
        <dbReference type="ARBA" id="ARBA00022630"/>
    </source>
</evidence>
<name>A0ABV9JFN9_9GAMM</name>